<dbReference type="SUPFAM" id="SSF49842">
    <property type="entry name" value="TNF-like"/>
    <property type="match status" value="1"/>
</dbReference>
<dbReference type="EMBL" id="MT141320">
    <property type="protein sequence ID" value="QJA58364.1"/>
    <property type="molecule type" value="Genomic_DNA"/>
</dbReference>
<dbReference type="Pfam" id="PF00386">
    <property type="entry name" value="C1q"/>
    <property type="match status" value="1"/>
</dbReference>
<feature type="domain" description="C1q" evidence="1">
    <location>
        <begin position="113"/>
        <end position="240"/>
    </location>
</feature>
<evidence type="ECO:0000259" key="1">
    <source>
        <dbReference type="Pfam" id="PF00386"/>
    </source>
</evidence>
<dbReference type="Gene3D" id="2.60.120.40">
    <property type="match status" value="1"/>
</dbReference>
<dbReference type="InterPro" id="IPR001073">
    <property type="entry name" value="C1q_dom"/>
</dbReference>
<name>A0A6M3ILT7_9ZZZZ</name>
<organism evidence="2">
    <name type="scientific">viral metagenome</name>
    <dbReference type="NCBI Taxonomy" id="1070528"/>
    <lineage>
        <taxon>unclassified sequences</taxon>
        <taxon>metagenomes</taxon>
        <taxon>organismal metagenomes</taxon>
    </lineage>
</organism>
<dbReference type="InterPro" id="IPR008983">
    <property type="entry name" value="Tumour_necrosis_fac-like_dom"/>
</dbReference>
<evidence type="ECO:0000313" key="2">
    <source>
        <dbReference type="EMBL" id="QJA58364.1"/>
    </source>
</evidence>
<gene>
    <name evidence="2" type="ORF">MM415B01461_0003</name>
</gene>
<sequence>MAGTWARIKTWSAGETLTAADLNAEFDNVITNSDPDGIGDESADATEMQAIVDPYPAAAASLSTDLKGELLRLRYVIAQLSGRAYWYIDPFVVISSAGEITNATQPAFLAIAAASQTNFAVGSEVTVLFGTEVFDQNSDFASNAFTAPVTGRYQLSTLVRLTDLDSASEYYYVSIITSNRTYQNVFATNTFSADVGHWCAEINVLADMDAADTAYVVVFEQASGGVQTDILQPSHFSGFLAC</sequence>
<protein>
    <recommendedName>
        <fullName evidence="1">C1q domain-containing protein</fullName>
    </recommendedName>
</protein>
<proteinExistence type="predicted"/>
<accession>A0A6M3ILT7</accession>
<dbReference type="AlphaFoldDB" id="A0A6M3ILT7"/>
<reference evidence="2" key="1">
    <citation type="submission" date="2020-03" db="EMBL/GenBank/DDBJ databases">
        <title>The deep terrestrial virosphere.</title>
        <authorList>
            <person name="Holmfeldt K."/>
            <person name="Nilsson E."/>
            <person name="Simone D."/>
            <person name="Lopez-Fernandez M."/>
            <person name="Wu X."/>
            <person name="de Brujin I."/>
            <person name="Lundin D."/>
            <person name="Andersson A."/>
            <person name="Bertilsson S."/>
            <person name="Dopson M."/>
        </authorList>
    </citation>
    <scope>NUCLEOTIDE SEQUENCE</scope>
    <source>
        <strain evidence="2">MM415B01461</strain>
    </source>
</reference>